<dbReference type="OrthoDB" id="9790048at2"/>
<evidence type="ECO:0000259" key="4">
    <source>
        <dbReference type="PROSITE" id="PS51123"/>
    </source>
</evidence>
<dbReference type="Pfam" id="PF00691">
    <property type="entry name" value="OmpA"/>
    <property type="match status" value="1"/>
</dbReference>
<keyword evidence="2" id="KW-0472">Membrane</keyword>
<organism evidence="5 6">
    <name type="scientific">Yoonia maritima</name>
    <dbReference type="NCBI Taxonomy" id="1435347"/>
    <lineage>
        <taxon>Bacteria</taxon>
        <taxon>Pseudomonadati</taxon>
        <taxon>Pseudomonadota</taxon>
        <taxon>Alphaproteobacteria</taxon>
        <taxon>Rhodobacterales</taxon>
        <taxon>Paracoccaceae</taxon>
        <taxon>Yoonia</taxon>
    </lineage>
</organism>
<feature type="chain" id="PRO_5015681079" evidence="3">
    <location>
        <begin position="26"/>
        <end position="521"/>
    </location>
</feature>
<dbReference type="SUPFAM" id="SSF103088">
    <property type="entry name" value="OmpA-like"/>
    <property type="match status" value="1"/>
</dbReference>
<dbReference type="InterPro" id="IPR050811">
    <property type="entry name" value="Phosphate_ABC_transporter"/>
</dbReference>
<feature type="domain" description="OmpA-like" evidence="4">
    <location>
        <begin position="402"/>
        <end position="521"/>
    </location>
</feature>
<evidence type="ECO:0000256" key="1">
    <source>
        <dbReference type="ARBA" id="ARBA00022729"/>
    </source>
</evidence>
<dbReference type="GO" id="GO:0016020">
    <property type="term" value="C:membrane"/>
    <property type="evidence" value="ECO:0007669"/>
    <property type="project" value="UniProtKB-UniRule"/>
</dbReference>
<dbReference type="InterPro" id="IPR024370">
    <property type="entry name" value="PBP_domain"/>
</dbReference>
<reference evidence="5 6" key="1">
    <citation type="submission" date="2018-03" db="EMBL/GenBank/DDBJ databases">
        <title>Genomic Encyclopedia of Archaeal and Bacterial Type Strains, Phase II (KMG-II): from individual species to whole genera.</title>
        <authorList>
            <person name="Goeker M."/>
        </authorList>
    </citation>
    <scope>NUCLEOTIDE SEQUENCE [LARGE SCALE GENOMIC DNA]</scope>
    <source>
        <strain evidence="5 6">DSM 101533</strain>
    </source>
</reference>
<dbReference type="Pfam" id="PF12849">
    <property type="entry name" value="PBP_like_2"/>
    <property type="match status" value="1"/>
</dbReference>
<accession>A0A2T0W010</accession>
<dbReference type="Proteomes" id="UP000238007">
    <property type="component" value="Unassembled WGS sequence"/>
</dbReference>
<dbReference type="EMBL" id="PVTP01000004">
    <property type="protein sequence ID" value="PRY78099.1"/>
    <property type="molecule type" value="Genomic_DNA"/>
</dbReference>
<feature type="signal peptide" evidence="3">
    <location>
        <begin position="1"/>
        <end position="25"/>
    </location>
</feature>
<evidence type="ECO:0000256" key="2">
    <source>
        <dbReference type="PROSITE-ProRule" id="PRU00473"/>
    </source>
</evidence>
<evidence type="ECO:0000313" key="5">
    <source>
        <dbReference type="EMBL" id="PRY78099.1"/>
    </source>
</evidence>
<dbReference type="PANTHER" id="PTHR30570">
    <property type="entry name" value="PERIPLASMIC PHOSPHATE BINDING COMPONENT OF PHOSPHATE ABC TRANSPORTER"/>
    <property type="match status" value="1"/>
</dbReference>
<comment type="caution">
    <text evidence="5">The sequence shown here is derived from an EMBL/GenBank/DDBJ whole genome shotgun (WGS) entry which is preliminary data.</text>
</comment>
<dbReference type="SUPFAM" id="SSF53850">
    <property type="entry name" value="Periplasmic binding protein-like II"/>
    <property type="match status" value="1"/>
</dbReference>
<dbReference type="InterPro" id="IPR006665">
    <property type="entry name" value="OmpA-like"/>
</dbReference>
<name>A0A2T0W010_9RHOB</name>
<dbReference type="Gene3D" id="3.30.1330.60">
    <property type="entry name" value="OmpA-like domain"/>
    <property type="match status" value="1"/>
</dbReference>
<gene>
    <name evidence="5" type="ORF">CLV80_10461</name>
</gene>
<sequence length="521" mass="55407">MSPTNTLLARLAAVSCLCMASPALADDVSLTTSDGEMALSGELIDFTDGFYVMRTEIGEVQVPASLVSCAGAACPAGGQANIDFTIKGSDTIGAELMPLLVRGYAESQRAVVDSRTTGERQVLLTVIADEGLGEPIFTTMIEDRGSSTGFRGMLDLSTQIGMSSRRIKGTEVQALSDAGLGDALSFEQEHGIAVDGLLIVVHPDNPVDALTESQISELLSGKISNWSELGGADLPVTVYSRDGNSGTFATVSGKFLEPYDVSLSAHARIVSGNSAMSESVFGDAGGIGYVGFAFRGDNKPLGLISSCGIAAEASTFAAKTGEYPLQRTLYLYTTNAELPSRAQGLLAYAKSPAADGIIEKSGFIGFNIDSRNLSRSAQTIRAEIDRNESRQELAALRELYIDMLEWHRLSPTFRFQTGSSNLDNASRRDLLRLTSYLSNTSNINEIALVGFTDADGAFDANRTLGFARAETVLDSIASQVAGTGFDPSIVQIKSYGELNPVACNSDFAGQRLNRRVEVWVR</sequence>
<evidence type="ECO:0000256" key="3">
    <source>
        <dbReference type="SAM" id="SignalP"/>
    </source>
</evidence>
<dbReference type="InterPro" id="IPR036737">
    <property type="entry name" value="OmpA-like_sf"/>
</dbReference>
<dbReference type="AlphaFoldDB" id="A0A2T0W010"/>
<keyword evidence="6" id="KW-1185">Reference proteome</keyword>
<proteinExistence type="predicted"/>
<dbReference type="CDD" id="cd07185">
    <property type="entry name" value="OmpA_C-like"/>
    <property type="match status" value="1"/>
</dbReference>
<protein>
    <submittedName>
        <fullName evidence="5">Phosphate transport system substrate-binding protein</fullName>
    </submittedName>
</protein>
<dbReference type="PROSITE" id="PS51123">
    <property type="entry name" value="OMPA_2"/>
    <property type="match status" value="1"/>
</dbReference>
<dbReference type="PANTHER" id="PTHR30570:SF1">
    <property type="entry name" value="PHOSPHATE-BINDING PROTEIN PSTS"/>
    <property type="match status" value="1"/>
</dbReference>
<evidence type="ECO:0000313" key="6">
    <source>
        <dbReference type="Proteomes" id="UP000238007"/>
    </source>
</evidence>
<keyword evidence="1 3" id="KW-0732">Signal</keyword>
<dbReference type="Gene3D" id="3.40.190.10">
    <property type="entry name" value="Periplasmic binding protein-like II"/>
    <property type="match status" value="2"/>
</dbReference>